<keyword evidence="3" id="KW-1185">Reference proteome</keyword>
<evidence type="ECO:0000256" key="1">
    <source>
        <dbReference type="SAM" id="Phobius"/>
    </source>
</evidence>
<sequence>MLIAFVCWGLYERSIKFRLIFLVSAIISYTLSFQLLPENLDGENSHLYVLAFSTLYFVILPVIYWYCIIKVGGQKLWKMLVIINLSSLMARFSFPAEIANYFEFIAWLRYPIIAILLAIELFLMVSIVKALWLARNLSGDPRVHILDTFQEEDDKKRALALVLASEPASWYYTIPYLSRKHVSAITNLKLRSAAGWHWLMMTLGTLVMAALAYVVISPLE</sequence>
<evidence type="ECO:0000313" key="2">
    <source>
        <dbReference type="EMBL" id="AQS38278.1"/>
    </source>
</evidence>
<feature type="transmembrane region" description="Helical" evidence="1">
    <location>
        <begin position="76"/>
        <end position="94"/>
    </location>
</feature>
<keyword evidence="1" id="KW-0472">Membrane</keyword>
<dbReference type="EMBL" id="CP014782">
    <property type="protein sequence ID" value="AQS38278.1"/>
    <property type="molecule type" value="Genomic_DNA"/>
</dbReference>
<name>A0A1S6HS06_9GAMM</name>
<evidence type="ECO:0000313" key="3">
    <source>
        <dbReference type="Proteomes" id="UP000189545"/>
    </source>
</evidence>
<gene>
    <name evidence="2" type="ORF">Sps_03135</name>
</gene>
<keyword evidence="1" id="KW-1133">Transmembrane helix</keyword>
<organism evidence="2 3">
    <name type="scientific">Shewanella psychrophila</name>
    <dbReference type="NCBI Taxonomy" id="225848"/>
    <lineage>
        <taxon>Bacteria</taxon>
        <taxon>Pseudomonadati</taxon>
        <taxon>Pseudomonadota</taxon>
        <taxon>Gammaproteobacteria</taxon>
        <taxon>Alteromonadales</taxon>
        <taxon>Shewanellaceae</taxon>
        <taxon>Shewanella</taxon>
    </lineage>
</organism>
<feature type="transmembrane region" description="Helical" evidence="1">
    <location>
        <begin position="48"/>
        <end position="69"/>
    </location>
</feature>
<dbReference type="Proteomes" id="UP000189545">
    <property type="component" value="Chromosome"/>
</dbReference>
<dbReference type="RefSeq" id="WP_237157851.1">
    <property type="nucleotide sequence ID" value="NZ_CP014782.1"/>
</dbReference>
<accession>A0A1S6HS06</accession>
<feature type="transmembrane region" description="Helical" evidence="1">
    <location>
        <begin position="196"/>
        <end position="216"/>
    </location>
</feature>
<dbReference type="AlphaFoldDB" id="A0A1S6HS06"/>
<feature type="transmembrane region" description="Helical" evidence="1">
    <location>
        <begin position="19"/>
        <end position="36"/>
    </location>
</feature>
<feature type="transmembrane region" description="Helical" evidence="1">
    <location>
        <begin position="106"/>
        <end position="132"/>
    </location>
</feature>
<proteinExistence type="predicted"/>
<dbReference type="STRING" id="225848.Sps_03135"/>
<dbReference type="KEGG" id="spsw:Sps_03135"/>
<keyword evidence="1" id="KW-0812">Transmembrane</keyword>
<reference evidence="2 3" key="1">
    <citation type="submission" date="2016-03" db="EMBL/GenBank/DDBJ databases">
        <title>Complete genome sequence of Shewanella psychrophila WP2, a deep sea bacterium isolated from west Pacific sediment.</title>
        <authorList>
            <person name="Xu G."/>
            <person name="Jian H."/>
        </authorList>
    </citation>
    <scope>NUCLEOTIDE SEQUENCE [LARGE SCALE GENOMIC DNA]</scope>
    <source>
        <strain evidence="2 3">WP2</strain>
    </source>
</reference>
<protein>
    <submittedName>
        <fullName evidence="2">Uncharacterized protein</fullName>
    </submittedName>
</protein>